<organism evidence="2">
    <name type="scientific">Nonomuraea gerenzanensis</name>
    <dbReference type="NCBI Taxonomy" id="93944"/>
    <lineage>
        <taxon>Bacteria</taxon>
        <taxon>Bacillati</taxon>
        <taxon>Actinomycetota</taxon>
        <taxon>Actinomycetes</taxon>
        <taxon>Streptosporangiales</taxon>
        <taxon>Streptosporangiaceae</taxon>
        <taxon>Nonomuraea</taxon>
    </lineage>
</organism>
<evidence type="ECO:0000313" key="2">
    <source>
        <dbReference type="EMBL" id="SBO93861.1"/>
    </source>
</evidence>
<protein>
    <submittedName>
        <fullName evidence="2">Uncharacterized protein</fullName>
    </submittedName>
</protein>
<proteinExistence type="predicted"/>
<sequence length="190" mass="20811">MPDTCAKDVVTVLYLFGFDRIGVAVSDIYFVDPNPLKGQEGAERGVRLELRRLESGELKGSIYSSRPIGIDRPIWRVDLLESVTGAPGSFDRTHHHPGLKGWEPGRRVFDEQLSAEPLKWLGERLADLEGVLDECGVGRDEAGPDDVAGLRERAPEIVETVARLLETVRATHPSAPDGAESATSVRASWL</sequence>
<feature type="region of interest" description="Disordered" evidence="1">
    <location>
        <begin position="171"/>
        <end position="190"/>
    </location>
</feature>
<gene>
    <name evidence="2" type="ORF">BN4615_P3375</name>
</gene>
<feature type="compositionally biased region" description="Polar residues" evidence="1">
    <location>
        <begin position="181"/>
        <end position="190"/>
    </location>
</feature>
<dbReference type="EMBL" id="LT559118">
    <property type="protein sequence ID" value="SBO93861.1"/>
    <property type="molecule type" value="Genomic_DNA"/>
</dbReference>
<evidence type="ECO:0000256" key="1">
    <source>
        <dbReference type="SAM" id="MobiDB-lite"/>
    </source>
</evidence>
<dbReference type="RefSeq" id="WP_225273026.1">
    <property type="nucleotide sequence ID" value="NZ_CP084058.1"/>
</dbReference>
<dbReference type="AlphaFoldDB" id="A0A1M4E4U7"/>
<reference evidence="2" key="1">
    <citation type="submission" date="2016-04" db="EMBL/GenBank/DDBJ databases">
        <authorList>
            <person name="Evans L.H."/>
            <person name="Alamgir A."/>
            <person name="Owens N."/>
            <person name="Weber N.D."/>
            <person name="Virtaneva K."/>
            <person name="Barbian K."/>
            <person name="Babar A."/>
            <person name="Rosenke K."/>
        </authorList>
    </citation>
    <scope>NUCLEOTIDE SEQUENCE</scope>
    <source>
        <strain evidence="2">Nono1</strain>
    </source>
</reference>
<name>A0A1M4E4U7_9ACTN</name>
<accession>A0A1M4E4U7</accession>